<dbReference type="EnsemblPlants" id="KQL22340">
    <property type="protein sequence ID" value="KQL22340"/>
    <property type="gene ID" value="SETIT_031962mg"/>
</dbReference>
<dbReference type="GO" id="GO:0004672">
    <property type="term" value="F:protein kinase activity"/>
    <property type="evidence" value="ECO:0007669"/>
    <property type="project" value="InterPro"/>
</dbReference>
<feature type="transmembrane region" description="Helical" evidence="3">
    <location>
        <begin position="107"/>
        <end position="133"/>
    </location>
</feature>
<dbReference type="eggNOG" id="ENOG502SHCY">
    <property type="taxonomic scope" value="Eukaryota"/>
</dbReference>
<dbReference type="InterPro" id="IPR008271">
    <property type="entry name" value="Ser/Thr_kinase_AS"/>
</dbReference>
<dbReference type="HOGENOM" id="CLU_000288_21_4_1"/>
<dbReference type="Gene3D" id="3.30.200.20">
    <property type="entry name" value="Phosphorylase Kinase, domain 1"/>
    <property type="match status" value="1"/>
</dbReference>
<dbReference type="OrthoDB" id="4062651at2759"/>
<dbReference type="EMBL" id="AGNK02000656">
    <property type="status" value="NOT_ANNOTATED_CDS"/>
    <property type="molecule type" value="Genomic_DNA"/>
</dbReference>
<keyword evidence="3" id="KW-0472">Membrane</keyword>
<sequence>MAYSLLRRRFVRPRPRPRSFFFGSAKRRGKLNAGGSVLPGRDDRPRRRLAATGSEDYLPVVGEQEGKADRELLCNNTVGSYHCTEYPDKTRYDTTTMQCIKVKIQRGLLLGIVMGLSAGIAILLLTLSAIFLVCKWRRDIQKRLRKKHFQDNQGLLLEQLISSYENAKDVTKISLEEIEKSTNNFDPTCILGCGGHGMINHRNIVKLFGCCLETEVSLLVYDFIPNDSNFTLSWDDCMRIACEAAGALCYLHSAAAVSVFHRDVKSSNILLDANYTAKVSDFGASRLVPIDQTHIDTKVQGTFGYMDPEYYQTTQLNEKSDVYSFGMVLLELLLRKEPIFTDELGSKQNLFNYFLSELKSRPITEIVDAHIREEATEQEIISVASLAEMCLKLRGEERPTMKQVEITLHNLRMERLNSLCQVAPGNNQEIQLLVYSRANGGGTPSVRSRTCYSLEQEFIASAEIPR</sequence>
<dbReference type="Proteomes" id="UP000004995">
    <property type="component" value="Unassembled WGS sequence"/>
</dbReference>
<dbReference type="FunFam" id="1.10.510.10:FF:000084">
    <property type="entry name" value="Wall-associated receptor kinase 2"/>
    <property type="match status" value="1"/>
</dbReference>
<dbReference type="InterPro" id="IPR011009">
    <property type="entry name" value="Kinase-like_dom_sf"/>
</dbReference>
<protein>
    <recommendedName>
        <fullName evidence="4">Protein kinase domain-containing protein</fullName>
    </recommendedName>
</protein>
<dbReference type="SMART" id="SM00220">
    <property type="entry name" value="S_TKc"/>
    <property type="match status" value="1"/>
</dbReference>
<dbReference type="Gramene" id="KQL22340">
    <property type="protein sequence ID" value="KQL22340"/>
    <property type="gene ID" value="SETIT_031962mg"/>
</dbReference>
<dbReference type="Gene3D" id="1.10.510.10">
    <property type="entry name" value="Transferase(Phosphotransferase) domain 1"/>
    <property type="match status" value="1"/>
</dbReference>
<accession>K3ZZD0</accession>
<dbReference type="SUPFAM" id="SSF56112">
    <property type="entry name" value="Protein kinase-like (PK-like)"/>
    <property type="match status" value="1"/>
</dbReference>
<name>K3ZZD0_SETIT</name>
<dbReference type="EMBL" id="CM003529">
    <property type="protein sequence ID" value="RCV09378.1"/>
    <property type="molecule type" value="Genomic_DNA"/>
</dbReference>
<dbReference type="InterPro" id="IPR000719">
    <property type="entry name" value="Prot_kinase_dom"/>
</dbReference>
<dbReference type="InterPro" id="IPR045274">
    <property type="entry name" value="WAK-like"/>
</dbReference>
<dbReference type="PROSITE" id="PS50011">
    <property type="entry name" value="PROTEIN_KINASE_DOM"/>
    <property type="match status" value="1"/>
</dbReference>
<dbReference type="PROSITE" id="PS00108">
    <property type="entry name" value="PROTEIN_KINASE_ST"/>
    <property type="match status" value="1"/>
</dbReference>
<evidence type="ECO:0000313" key="6">
    <source>
        <dbReference type="EnsemblPlants" id="KQL22340"/>
    </source>
</evidence>
<evidence type="ECO:0000256" key="2">
    <source>
        <dbReference type="ARBA" id="ARBA00022840"/>
    </source>
</evidence>
<dbReference type="GO" id="GO:0005524">
    <property type="term" value="F:ATP binding"/>
    <property type="evidence" value="ECO:0007669"/>
    <property type="project" value="UniProtKB-KW"/>
</dbReference>
<evidence type="ECO:0000256" key="1">
    <source>
        <dbReference type="ARBA" id="ARBA00022741"/>
    </source>
</evidence>
<dbReference type="GO" id="GO:0007166">
    <property type="term" value="P:cell surface receptor signaling pathway"/>
    <property type="evidence" value="ECO:0000318"/>
    <property type="project" value="GO_Central"/>
</dbReference>
<organism evidence="5">
    <name type="scientific">Setaria italica</name>
    <name type="common">Foxtail millet</name>
    <name type="synonym">Panicum italicum</name>
    <dbReference type="NCBI Taxonomy" id="4555"/>
    <lineage>
        <taxon>Eukaryota</taxon>
        <taxon>Viridiplantae</taxon>
        <taxon>Streptophyta</taxon>
        <taxon>Embryophyta</taxon>
        <taxon>Tracheophyta</taxon>
        <taxon>Spermatophyta</taxon>
        <taxon>Magnoliopsida</taxon>
        <taxon>Liliopsida</taxon>
        <taxon>Poales</taxon>
        <taxon>Poaceae</taxon>
        <taxon>PACMAD clade</taxon>
        <taxon>Panicoideae</taxon>
        <taxon>Panicodae</taxon>
        <taxon>Paniceae</taxon>
        <taxon>Cenchrinae</taxon>
        <taxon>Setaria</taxon>
    </lineage>
</organism>
<keyword evidence="2" id="KW-0067">ATP-binding</keyword>
<evidence type="ECO:0000313" key="7">
    <source>
        <dbReference type="Proteomes" id="UP000004995"/>
    </source>
</evidence>
<reference evidence="6" key="3">
    <citation type="submission" date="2018-08" db="UniProtKB">
        <authorList>
            <consortium name="EnsemblPlants"/>
        </authorList>
    </citation>
    <scope>IDENTIFICATION</scope>
    <source>
        <strain evidence="6">Yugu1</strain>
    </source>
</reference>
<evidence type="ECO:0000259" key="4">
    <source>
        <dbReference type="PROSITE" id="PS50011"/>
    </source>
</evidence>
<gene>
    <name evidence="5" type="ORF">SETIT_2G022800v2</name>
</gene>
<reference evidence="5 7" key="1">
    <citation type="journal article" date="2012" name="Nat. Biotechnol.">
        <title>Reference genome sequence of the model plant Setaria.</title>
        <authorList>
            <person name="Bennetzen J.L."/>
            <person name="Schmutz J."/>
            <person name="Wang H."/>
            <person name="Percifield R."/>
            <person name="Hawkins J."/>
            <person name="Pontaroli A.C."/>
            <person name="Estep M."/>
            <person name="Feng L."/>
            <person name="Vaughn J.N."/>
            <person name="Grimwood J."/>
            <person name="Jenkins J."/>
            <person name="Barry K."/>
            <person name="Lindquist E."/>
            <person name="Hellsten U."/>
            <person name="Deshpande S."/>
            <person name="Wang X."/>
            <person name="Wu X."/>
            <person name="Mitros T."/>
            <person name="Triplett J."/>
            <person name="Yang X."/>
            <person name="Ye C.Y."/>
            <person name="Mauro-Herrera M."/>
            <person name="Wang L."/>
            <person name="Li P."/>
            <person name="Sharma M."/>
            <person name="Sharma R."/>
            <person name="Ronald P.C."/>
            <person name="Panaud O."/>
            <person name="Kellogg E.A."/>
            <person name="Brutnell T.P."/>
            <person name="Doust A.N."/>
            <person name="Tuskan G.A."/>
            <person name="Rokhsar D."/>
            <person name="Devos K.M."/>
        </authorList>
    </citation>
    <scope>NUCLEOTIDE SEQUENCE [LARGE SCALE GENOMIC DNA]</scope>
    <source>
        <strain evidence="7">cv. Yugu1</strain>
        <strain evidence="5">Yugu1</strain>
    </source>
</reference>
<keyword evidence="3" id="KW-1133">Transmembrane helix</keyword>
<dbReference type="PANTHER" id="PTHR27005">
    <property type="entry name" value="WALL-ASSOCIATED RECEPTOR KINASE-LIKE 21"/>
    <property type="match status" value="1"/>
</dbReference>
<keyword evidence="3" id="KW-0812">Transmembrane</keyword>
<dbReference type="OMA" id="FYRWKRG"/>
<dbReference type="AlphaFoldDB" id="K3ZZD0"/>
<reference evidence="5" key="2">
    <citation type="submission" date="2015-07" db="EMBL/GenBank/DDBJ databases">
        <authorList>
            <person name="Noorani M."/>
        </authorList>
    </citation>
    <scope>NUCLEOTIDE SEQUENCE</scope>
    <source>
        <strain evidence="5">Yugu1</strain>
    </source>
</reference>
<dbReference type="GO" id="GO:0005886">
    <property type="term" value="C:plasma membrane"/>
    <property type="evidence" value="ECO:0000318"/>
    <property type="project" value="GO_Central"/>
</dbReference>
<evidence type="ECO:0000256" key="3">
    <source>
        <dbReference type="SAM" id="Phobius"/>
    </source>
</evidence>
<keyword evidence="7" id="KW-1185">Reference proteome</keyword>
<proteinExistence type="predicted"/>
<dbReference type="PANTHER" id="PTHR27005:SF412">
    <property type="entry name" value="OS04G0307900 PROTEIN"/>
    <property type="match status" value="1"/>
</dbReference>
<keyword evidence="1" id="KW-0547">Nucleotide-binding</keyword>
<dbReference type="Pfam" id="PF00069">
    <property type="entry name" value="Pkinase"/>
    <property type="match status" value="1"/>
</dbReference>
<feature type="domain" description="Protein kinase" evidence="4">
    <location>
        <begin position="108"/>
        <end position="412"/>
    </location>
</feature>
<evidence type="ECO:0000313" key="5">
    <source>
        <dbReference type="EMBL" id="RCV09378.1"/>
    </source>
</evidence>